<dbReference type="AlphaFoldDB" id="S7MY35"/>
<feature type="region of interest" description="Disordered" evidence="1">
    <location>
        <begin position="66"/>
        <end position="98"/>
    </location>
</feature>
<accession>S7MY35</accession>
<sequence>MPEHFVKEKRSPGCIIKCGSIAASASQPSAFYFGGSVLHNIWATVAGGWRAFATEIGSFRGCLSGSSWEPGGQGESSRQVCAGRGRSSPTPHRRVGAVSRQLDCITGPSTPRERER</sequence>
<dbReference type="Proteomes" id="UP000052978">
    <property type="component" value="Unassembled WGS sequence"/>
</dbReference>
<name>S7MY35_MYOBR</name>
<evidence type="ECO:0000313" key="2">
    <source>
        <dbReference type="EMBL" id="EPQ08450.1"/>
    </source>
</evidence>
<dbReference type="EMBL" id="KE162477">
    <property type="protein sequence ID" value="EPQ08450.1"/>
    <property type="molecule type" value="Genomic_DNA"/>
</dbReference>
<proteinExistence type="predicted"/>
<reference evidence="2 3" key="1">
    <citation type="journal article" date="2013" name="Nat. Commun.">
        <title>Genome analysis reveals insights into physiology and longevity of the Brandt's bat Myotis brandtii.</title>
        <authorList>
            <person name="Seim I."/>
            <person name="Fang X."/>
            <person name="Xiong Z."/>
            <person name="Lobanov A.V."/>
            <person name="Huang Z."/>
            <person name="Ma S."/>
            <person name="Feng Y."/>
            <person name="Turanov A.A."/>
            <person name="Zhu Y."/>
            <person name="Lenz T.L."/>
            <person name="Gerashchenko M.V."/>
            <person name="Fan D."/>
            <person name="Hee Yim S."/>
            <person name="Yao X."/>
            <person name="Jordan D."/>
            <person name="Xiong Y."/>
            <person name="Ma Y."/>
            <person name="Lyapunov A.N."/>
            <person name="Chen G."/>
            <person name="Kulakova O.I."/>
            <person name="Sun Y."/>
            <person name="Lee S.G."/>
            <person name="Bronson R.T."/>
            <person name="Moskalev A.A."/>
            <person name="Sunyaev S.R."/>
            <person name="Zhang G."/>
            <person name="Krogh A."/>
            <person name="Wang J."/>
            <person name="Gladyshev V.N."/>
        </authorList>
    </citation>
    <scope>NUCLEOTIDE SEQUENCE [LARGE SCALE GENOMIC DNA]</scope>
</reference>
<protein>
    <submittedName>
        <fullName evidence="2">Uncharacterized protein</fullName>
    </submittedName>
</protein>
<evidence type="ECO:0000313" key="3">
    <source>
        <dbReference type="Proteomes" id="UP000052978"/>
    </source>
</evidence>
<keyword evidence="3" id="KW-1185">Reference proteome</keyword>
<gene>
    <name evidence="2" type="ORF">D623_10020899</name>
</gene>
<evidence type="ECO:0000256" key="1">
    <source>
        <dbReference type="SAM" id="MobiDB-lite"/>
    </source>
</evidence>
<organism evidence="2 3">
    <name type="scientific">Myotis brandtii</name>
    <name type="common">Brandt's bat</name>
    <dbReference type="NCBI Taxonomy" id="109478"/>
    <lineage>
        <taxon>Eukaryota</taxon>
        <taxon>Metazoa</taxon>
        <taxon>Chordata</taxon>
        <taxon>Craniata</taxon>
        <taxon>Vertebrata</taxon>
        <taxon>Euteleostomi</taxon>
        <taxon>Mammalia</taxon>
        <taxon>Eutheria</taxon>
        <taxon>Laurasiatheria</taxon>
        <taxon>Chiroptera</taxon>
        <taxon>Yangochiroptera</taxon>
        <taxon>Vespertilionidae</taxon>
        <taxon>Myotis</taxon>
    </lineage>
</organism>